<dbReference type="Gene3D" id="1.10.10.10">
    <property type="entry name" value="Winged helix-like DNA-binding domain superfamily/Winged helix DNA-binding domain"/>
    <property type="match status" value="1"/>
</dbReference>
<evidence type="ECO:0000256" key="2">
    <source>
        <dbReference type="ARBA" id="ARBA00023125"/>
    </source>
</evidence>
<evidence type="ECO:0000256" key="1">
    <source>
        <dbReference type="ARBA" id="ARBA00023015"/>
    </source>
</evidence>
<keyword evidence="2" id="KW-0238">DNA-binding</keyword>
<dbReference type="Proteomes" id="UP000183994">
    <property type="component" value="Unassembled WGS sequence"/>
</dbReference>
<gene>
    <name evidence="5" type="ORF">SAMN02745216_00648</name>
</gene>
<organism evidence="5 6">
    <name type="scientific">Desulfatibacillum alkenivorans DSM 16219</name>
    <dbReference type="NCBI Taxonomy" id="1121393"/>
    <lineage>
        <taxon>Bacteria</taxon>
        <taxon>Pseudomonadati</taxon>
        <taxon>Thermodesulfobacteriota</taxon>
        <taxon>Desulfobacteria</taxon>
        <taxon>Desulfobacterales</taxon>
        <taxon>Desulfatibacillaceae</taxon>
        <taxon>Desulfatibacillum</taxon>
    </lineage>
</organism>
<accession>A0A1M6EGC5</accession>
<dbReference type="CDD" id="cd00090">
    <property type="entry name" value="HTH_ARSR"/>
    <property type="match status" value="1"/>
</dbReference>
<dbReference type="EMBL" id="FQZU01000002">
    <property type="protein sequence ID" value="SHI84567.1"/>
    <property type="molecule type" value="Genomic_DNA"/>
</dbReference>
<evidence type="ECO:0000313" key="5">
    <source>
        <dbReference type="EMBL" id="SHI84567.1"/>
    </source>
</evidence>
<dbReference type="Pfam" id="PF01022">
    <property type="entry name" value="HTH_5"/>
    <property type="match status" value="1"/>
</dbReference>
<dbReference type="PROSITE" id="PS50987">
    <property type="entry name" value="HTH_ARSR_2"/>
    <property type="match status" value="1"/>
</dbReference>
<dbReference type="RefSeq" id="WP_073472792.1">
    <property type="nucleotide sequence ID" value="NZ_FQZU01000002.1"/>
</dbReference>
<evidence type="ECO:0000256" key="3">
    <source>
        <dbReference type="ARBA" id="ARBA00023163"/>
    </source>
</evidence>
<feature type="domain" description="HTH arsR-type" evidence="4">
    <location>
        <begin position="1"/>
        <end position="90"/>
    </location>
</feature>
<dbReference type="OrthoDB" id="9800238at2"/>
<name>A0A1M6EGC5_9BACT</name>
<reference evidence="6" key="1">
    <citation type="submission" date="2016-11" db="EMBL/GenBank/DDBJ databases">
        <authorList>
            <person name="Varghese N."/>
            <person name="Submissions S."/>
        </authorList>
    </citation>
    <scope>NUCLEOTIDE SEQUENCE [LARGE SCALE GENOMIC DNA]</scope>
    <source>
        <strain evidence="6">DSM 16219</strain>
    </source>
</reference>
<evidence type="ECO:0000259" key="4">
    <source>
        <dbReference type="PROSITE" id="PS50987"/>
    </source>
</evidence>
<evidence type="ECO:0000313" key="6">
    <source>
        <dbReference type="Proteomes" id="UP000183994"/>
    </source>
</evidence>
<keyword evidence="6" id="KW-1185">Reference proteome</keyword>
<dbReference type="InterPro" id="IPR001845">
    <property type="entry name" value="HTH_ArsR_DNA-bd_dom"/>
</dbReference>
<dbReference type="PRINTS" id="PR00778">
    <property type="entry name" value="HTHARSR"/>
</dbReference>
<dbReference type="SMART" id="SM00418">
    <property type="entry name" value="HTH_ARSR"/>
    <property type="match status" value="1"/>
</dbReference>
<keyword evidence="3" id="KW-0804">Transcription</keyword>
<keyword evidence="1" id="KW-0805">Transcription regulation</keyword>
<proteinExistence type="predicted"/>
<sequence length="120" mass="13304">MKEFIKVMKALSDPSRVSIVKMLGRKVMCVCELQNALGLAQSTVSKHLKILEEAGLIEFYKEGLWVNYRLADGSDSPYAASLLGHLKHWLEDDAGVQGLMARLPDINREEICSKGRALAS</sequence>
<dbReference type="PANTHER" id="PTHR33154">
    <property type="entry name" value="TRANSCRIPTIONAL REGULATOR, ARSR FAMILY"/>
    <property type="match status" value="1"/>
</dbReference>
<dbReference type="GO" id="GO:0003700">
    <property type="term" value="F:DNA-binding transcription factor activity"/>
    <property type="evidence" value="ECO:0007669"/>
    <property type="project" value="InterPro"/>
</dbReference>
<dbReference type="AlphaFoldDB" id="A0A1M6EGC5"/>
<dbReference type="NCBIfam" id="NF033788">
    <property type="entry name" value="HTH_metalloreg"/>
    <property type="match status" value="1"/>
</dbReference>
<dbReference type="InterPro" id="IPR051081">
    <property type="entry name" value="HTH_MetalResp_TranReg"/>
</dbReference>
<dbReference type="InterPro" id="IPR036390">
    <property type="entry name" value="WH_DNA-bd_sf"/>
</dbReference>
<protein>
    <submittedName>
        <fullName evidence="5">Transcriptional regulator, ArsR family</fullName>
    </submittedName>
</protein>
<dbReference type="InterPro" id="IPR011991">
    <property type="entry name" value="ArsR-like_HTH"/>
</dbReference>
<dbReference type="SUPFAM" id="SSF46785">
    <property type="entry name" value="Winged helix' DNA-binding domain"/>
    <property type="match status" value="1"/>
</dbReference>
<dbReference type="STRING" id="1121393.SAMN02745216_00648"/>
<dbReference type="InterPro" id="IPR036388">
    <property type="entry name" value="WH-like_DNA-bd_sf"/>
</dbReference>
<dbReference type="PANTHER" id="PTHR33154:SF33">
    <property type="entry name" value="TRANSCRIPTIONAL REPRESSOR SDPR"/>
    <property type="match status" value="1"/>
</dbReference>
<dbReference type="GO" id="GO:0003677">
    <property type="term" value="F:DNA binding"/>
    <property type="evidence" value="ECO:0007669"/>
    <property type="project" value="UniProtKB-KW"/>
</dbReference>